<dbReference type="PANTHER" id="PTHR43757:SF2">
    <property type="entry name" value="AMINOMETHYLTRANSFERASE, MITOCHONDRIAL"/>
    <property type="match status" value="1"/>
</dbReference>
<dbReference type="RefSeq" id="WP_105749360.1">
    <property type="nucleotide sequence ID" value="NZ_PVLQ01000073.1"/>
</dbReference>
<dbReference type="InterPro" id="IPR028896">
    <property type="entry name" value="GcvT/YgfZ/DmdA"/>
</dbReference>
<dbReference type="GO" id="GO:0008168">
    <property type="term" value="F:methyltransferase activity"/>
    <property type="evidence" value="ECO:0007669"/>
    <property type="project" value="UniProtKB-KW"/>
</dbReference>
<dbReference type="OrthoDB" id="9774591at2"/>
<dbReference type="InterPro" id="IPR027266">
    <property type="entry name" value="TrmE/GcvT-like"/>
</dbReference>
<dbReference type="GO" id="GO:0005829">
    <property type="term" value="C:cytosol"/>
    <property type="evidence" value="ECO:0007669"/>
    <property type="project" value="TreeGrafter"/>
</dbReference>
<dbReference type="GO" id="GO:0032259">
    <property type="term" value="P:methylation"/>
    <property type="evidence" value="ECO:0007669"/>
    <property type="project" value="UniProtKB-KW"/>
</dbReference>
<dbReference type="EMBL" id="PVLQ01000073">
    <property type="protein sequence ID" value="PRD64338.1"/>
    <property type="molecule type" value="Genomic_DNA"/>
</dbReference>
<accession>A0A2S9K1L6</accession>
<feature type="binding site" evidence="1">
    <location>
        <position position="194"/>
    </location>
    <ligand>
        <name>substrate</name>
    </ligand>
</feature>
<dbReference type="SUPFAM" id="SSF103025">
    <property type="entry name" value="Folate-binding domain"/>
    <property type="match status" value="1"/>
</dbReference>
<comment type="caution">
    <text evidence="4">The sequence shown here is derived from an EMBL/GenBank/DDBJ whole genome shotgun (WGS) entry which is preliminary data.</text>
</comment>
<dbReference type="Gene3D" id="3.30.1360.120">
    <property type="entry name" value="Probable tRNA modification gtpase trme, domain 1"/>
    <property type="match status" value="1"/>
</dbReference>
<evidence type="ECO:0000259" key="2">
    <source>
        <dbReference type="Pfam" id="PF01571"/>
    </source>
</evidence>
<name>A0A2S9K1L6_9BURK</name>
<sequence length="376" mass="41342">MTSWRISALADRHRALGSNLGDWNGMGTAWTYAADLADEHEAIRTRAGLMDVSGLKKMHLVGPHAEALLNQATTRNVSKLYPGKSVYACMLNEAGKFIDDCVIYRISPNAFMVVHGAGQGHEILTRGALGRNVAVLFDDDLHDLSLQGPLAVNFLEQFVPGLRQLPYFHHMHTTLFGAPVMLSRTGYTGERGYEIFCKAADAPAIWDKVLAEGKAMGIVPCSFTTLDWLRVESSLMFYPYDNSDMYPMEGEPIGDTLWELGLDFTVSPGKTEFRGAAEHYRLQGKERFKIFGVELQQLEAAQAGDGLWDGDRKVGFVTCGMVSRLTQRSMAIARLDPAYAVPGRALELRGAALTCAATTASLPFDDPQKTKRTAKD</sequence>
<evidence type="ECO:0000313" key="5">
    <source>
        <dbReference type="Proteomes" id="UP000238589"/>
    </source>
</evidence>
<keyword evidence="4" id="KW-0489">Methyltransferase</keyword>
<dbReference type="Pfam" id="PF08669">
    <property type="entry name" value="GCV_T_C"/>
    <property type="match status" value="1"/>
</dbReference>
<organism evidence="4 5">
    <name type="scientific">Malikia granosa</name>
    <dbReference type="NCBI Taxonomy" id="263067"/>
    <lineage>
        <taxon>Bacteria</taxon>
        <taxon>Pseudomonadati</taxon>
        <taxon>Pseudomonadota</taxon>
        <taxon>Betaproteobacteria</taxon>
        <taxon>Burkholderiales</taxon>
        <taxon>Comamonadaceae</taxon>
        <taxon>Malikia</taxon>
    </lineage>
</organism>
<protein>
    <submittedName>
        <fullName evidence="4">Aminomethyltransferase</fullName>
    </submittedName>
</protein>
<dbReference type="PANTHER" id="PTHR43757">
    <property type="entry name" value="AMINOMETHYLTRANSFERASE"/>
    <property type="match status" value="1"/>
</dbReference>
<dbReference type="PIRSF" id="PIRSF006487">
    <property type="entry name" value="GcvT"/>
    <property type="match status" value="1"/>
</dbReference>
<keyword evidence="5" id="KW-1185">Reference proteome</keyword>
<keyword evidence="4" id="KW-0808">Transferase</keyword>
<evidence type="ECO:0000259" key="3">
    <source>
        <dbReference type="Pfam" id="PF08669"/>
    </source>
</evidence>
<dbReference type="Proteomes" id="UP000238589">
    <property type="component" value="Unassembled WGS sequence"/>
</dbReference>
<evidence type="ECO:0000256" key="1">
    <source>
        <dbReference type="PIRSR" id="PIRSR006487-1"/>
    </source>
</evidence>
<gene>
    <name evidence="4" type="ORF">C6P64_14960</name>
</gene>
<dbReference type="SUPFAM" id="SSF101790">
    <property type="entry name" value="Aminomethyltransferase beta-barrel domain"/>
    <property type="match status" value="1"/>
</dbReference>
<evidence type="ECO:0000313" key="4">
    <source>
        <dbReference type="EMBL" id="PRD64338.1"/>
    </source>
</evidence>
<reference evidence="4 5" key="1">
    <citation type="submission" date="2018-03" db="EMBL/GenBank/DDBJ databases">
        <title>Comparative genomics illustrates the genes involved in a hyperalkaliphilic mechanisms of Serpentinomonas isolated from highly-alkaline calcium-rich serpentinized springs.</title>
        <authorList>
            <person name="Suzuki S."/>
            <person name="Ishii S."/>
            <person name="Walworth N."/>
            <person name="Bird L."/>
            <person name="Kuenen J.G."/>
            <person name="Nealson K.H."/>
        </authorList>
    </citation>
    <scope>NUCLEOTIDE SEQUENCE [LARGE SCALE GENOMIC DNA]</scope>
    <source>
        <strain evidence="4 5">P1</strain>
    </source>
</reference>
<dbReference type="InterPro" id="IPR013977">
    <property type="entry name" value="GcvT_C"/>
</dbReference>
<dbReference type="AlphaFoldDB" id="A0A2S9K1L6"/>
<feature type="domain" description="Aminomethyltransferase C-terminal" evidence="3">
    <location>
        <begin position="290"/>
        <end position="364"/>
    </location>
</feature>
<dbReference type="InterPro" id="IPR006222">
    <property type="entry name" value="GCVT_N"/>
</dbReference>
<dbReference type="InterPro" id="IPR029043">
    <property type="entry name" value="GcvT/YgfZ_C"/>
</dbReference>
<proteinExistence type="predicted"/>
<feature type="domain" description="GCVT N-terminal" evidence="2">
    <location>
        <begin position="10"/>
        <end position="245"/>
    </location>
</feature>
<dbReference type="Pfam" id="PF01571">
    <property type="entry name" value="GCV_T"/>
    <property type="match status" value="1"/>
</dbReference>